<dbReference type="InterPro" id="IPR004117">
    <property type="entry name" value="7tm6_olfct_rcpt"/>
</dbReference>
<comment type="caution">
    <text evidence="10">Lacks conserved residue(s) required for the propagation of feature annotation.</text>
</comment>
<sequence length="405" mass="47737">MVLGSKKEQSNEDIPEYHFKPFHERYRWITFTLTLGLMYPNPATERTRIIVILTLLALSQPIMFMILIDMYVCWAQRDMFNIIRHSTIVGPFLGAFFKMFVMFYKRVQAKELIDEMNRDYASYNTLPRRHQATAARSIQNSVFYTECLWSPLICIGIMMFPAVAVLSTLYSHIFDQIPRRYMIHDLKPPFREPEARFDSPYFEIQFIYMLWSAVLCWFNYTSYDGLFGLVTNHACLKMSMNCLQLQDAFAAEDPDDVYSQVMEFMNEQKRMFRFGELIQDTFNIWLGTILISTMIQIGSLLFHISAGYGFDLRYTLFSFCSVVHIFLPCKNASNLTSMSTETSTMIYCAGWEKTTSHRVLRLIPFMLARAQRPLQIQAFYMFQYNKELFINIMRTSYSMFTLLRS</sequence>
<keyword evidence="3 10" id="KW-0716">Sensory transduction</keyword>
<evidence type="ECO:0000256" key="5">
    <source>
        <dbReference type="ARBA" id="ARBA00022725"/>
    </source>
</evidence>
<proteinExistence type="evidence at transcript level"/>
<evidence type="ECO:0000256" key="2">
    <source>
        <dbReference type="ARBA" id="ARBA00022475"/>
    </source>
</evidence>
<protein>
    <recommendedName>
        <fullName evidence="10">Odorant receptor</fullName>
    </recommendedName>
</protein>
<dbReference type="PANTHER" id="PTHR21137">
    <property type="entry name" value="ODORANT RECEPTOR"/>
    <property type="match status" value="1"/>
</dbReference>
<gene>
    <name evidence="11" type="primary">OR37</name>
</gene>
<evidence type="ECO:0000313" key="11">
    <source>
        <dbReference type="EMBL" id="QIJ45815.1"/>
    </source>
</evidence>
<dbReference type="Pfam" id="PF02949">
    <property type="entry name" value="7tm_6"/>
    <property type="match status" value="1"/>
</dbReference>
<keyword evidence="5 10" id="KW-0552">Olfaction</keyword>
<comment type="similarity">
    <text evidence="10">Belongs to the insect chemoreceptor superfamily. Heteromeric odorant receptor channel (TC 1.A.69) family.</text>
</comment>
<keyword evidence="2" id="KW-1003">Cell membrane</keyword>
<name>A0A6M3GVI9_GLYPY</name>
<accession>A0A6M3GVI9</accession>
<keyword evidence="7 10" id="KW-0472">Membrane</keyword>
<dbReference type="GO" id="GO:0005886">
    <property type="term" value="C:plasma membrane"/>
    <property type="evidence" value="ECO:0007669"/>
    <property type="project" value="UniProtKB-SubCell"/>
</dbReference>
<keyword evidence="4 10" id="KW-0812">Transmembrane</keyword>
<dbReference type="PANTHER" id="PTHR21137:SF35">
    <property type="entry name" value="ODORANT RECEPTOR 19A-RELATED"/>
    <property type="match status" value="1"/>
</dbReference>
<evidence type="ECO:0000256" key="3">
    <source>
        <dbReference type="ARBA" id="ARBA00022606"/>
    </source>
</evidence>
<evidence type="ECO:0000256" key="1">
    <source>
        <dbReference type="ARBA" id="ARBA00004651"/>
    </source>
</evidence>
<evidence type="ECO:0000256" key="8">
    <source>
        <dbReference type="ARBA" id="ARBA00023170"/>
    </source>
</evidence>
<evidence type="ECO:0000256" key="9">
    <source>
        <dbReference type="ARBA" id="ARBA00023224"/>
    </source>
</evidence>
<keyword evidence="8 10" id="KW-0675">Receptor</keyword>
<evidence type="ECO:0000256" key="6">
    <source>
        <dbReference type="ARBA" id="ARBA00022989"/>
    </source>
</evidence>
<feature type="transmembrane region" description="Helical" evidence="10">
    <location>
        <begin position="201"/>
        <end position="220"/>
    </location>
</feature>
<keyword evidence="9 10" id="KW-0807">Transducer</keyword>
<dbReference type="GO" id="GO:0005549">
    <property type="term" value="F:odorant binding"/>
    <property type="evidence" value="ECO:0007669"/>
    <property type="project" value="InterPro"/>
</dbReference>
<dbReference type="EMBL" id="MK821028">
    <property type="protein sequence ID" value="QIJ45815.1"/>
    <property type="molecule type" value="mRNA"/>
</dbReference>
<dbReference type="AlphaFoldDB" id="A0A6M3GVI9"/>
<feature type="transmembrane region" description="Helical" evidence="10">
    <location>
        <begin position="49"/>
        <end position="74"/>
    </location>
</feature>
<evidence type="ECO:0000256" key="7">
    <source>
        <dbReference type="ARBA" id="ARBA00023136"/>
    </source>
</evidence>
<feature type="transmembrane region" description="Helical" evidence="10">
    <location>
        <begin position="86"/>
        <end position="104"/>
    </location>
</feature>
<organism evidence="11">
    <name type="scientific">Glyphodes pyloalis</name>
    <name type="common">Lesser mulberry snout moth</name>
    <dbReference type="NCBI Taxonomy" id="1242752"/>
    <lineage>
        <taxon>Eukaryota</taxon>
        <taxon>Metazoa</taxon>
        <taxon>Ecdysozoa</taxon>
        <taxon>Arthropoda</taxon>
        <taxon>Hexapoda</taxon>
        <taxon>Insecta</taxon>
        <taxon>Pterygota</taxon>
        <taxon>Neoptera</taxon>
        <taxon>Endopterygota</taxon>
        <taxon>Lepidoptera</taxon>
        <taxon>Glossata</taxon>
        <taxon>Ditrysia</taxon>
        <taxon>Pyraloidea</taxon>
        <taxon>Crambidae</taxon>
        <taxon>Spilomelinae</taxon>
        <taxon>Glyphodes</taxon>
    </lineage>
</organism>
<feature type="transmembrane region" description="Helical" evidence="10">
    <location>
        <begin position="282"/>
        <end position="304"/>
    </location>
</feature>
<dbReference type="GO" id="GO:0007165">
    <property type="term" value="P:signal transduction"/>
    <property type="evidence" value="ECO:0007669"/>
    <property type="project" value="UniProtKB-KW"/>
</dbReference>
<evidence type="ECO:0000256" key="10">
    <source>
        <dbReference type="RuleBase" id="RU351113"/>
    </source>
</evidence>
<reference evidence="11" key="1">
    <citation type="submission" date="2019-04" db="EMBL/GenBank/DDBJ databases">
        <authorList>
            <person name="Sheng S."/>
        </authorList>
    </citation>
    <scope>NUCLEOTIDE SEQUENCE</scope>
</reference>
<feature type="transmembrane region" description="Helical" evidence="10">
    <location>
        <begin position="148"/>
        <end position="170"/>
    </location>
</feature>
<evidence type="ECO:0000256" key="4">
    <source>
        <dbReference type="ARBA" id="ARBA00022692"/>
    </source>
</evidence>
<dbReference type="GO" id="GO:0004984">
    <property type="term" value="F:olfactory receptor activity"/>
    <property type="evidence" value="ECO:0007669"/>
    <property type="project" value="InterPro"/>
</dbReference>
<comment type="subcellular location">
    <subcellularLocation>
        <location evidence="1 10">Cell membrane</location>
        <topology evidence="1 10">Multi-pass membrane protein</topology>
    </subcellularLocation>
</comment>
<keyword evidence="6 10" id="KW-1133">Transmembrane helix</keyword>